<keyword evidence="4" id="KW-0965">Cell junction</keyword>
<evidence type="ECO:0000256" key="5">
    <source>
        <dbReference type="SAM" id="MobiDB-lite"/>
    </source>
</evidence>
<protein>
    <submittedName>
        <fullName evidence="7">Band 4.1-like protein 4A</fullName>
    </submittedName>
</protein>
<dbReference type="Gene3D" id="1.20.80.10">
    <property type="match status" value="1"/>
</dbReference>
<dbReference type="InterPro" id="IPR000299">
    <property type="entry name" value="FERM_domain"/>
</dbReference>
<dbReference type="GO" id="GO:0070161">
    <property type="term" value="C:anchoring junction"/>
    <property type="evidence" value="ECO:0007669"/>
    <property type="project" value="UniProtKB-SubCell"/>
</dbReference>
<dbReference type="InterPro" id="IPR019749">
    <property type="entry name" value="Band_41_domain"/>
</dbReference>
<feature type="compositionally biased region" description="Polar residues" evidence="5">
    <location>
        <begin position="645"/>
        <end position="664"/>
    </location>
</feature>
<dbReference type="GO" id="GO:0071944">
    <property type="term" value="C:cell periphery"/>
    <property type="evidence" value="ECO:0007669"/>
    <property type="project" value="UniProtKB-ARBA"/>
</dbReference>
<dbReference type="SUPFAM" id="SSF50729">
    <property type="entry name" value="PH domain-like"/>
    <property type="match status" value="1"/>
</dbReference>
<proteinExistence type="predicted"/>
<comment type="subcellular location">
    <subcellularLocation>
        <location evidence="1">Cell junction</location>
    </subcellularLocation>
    <subcellularLocation>
        <location evidence="2">Cytoplasm</location>
    </subcellularLocation>
</comment>
<evidence type="ECO:0000256" key="3">
    <source>
        <dbReference type="ARBA" id="ARBA00022490"/>
    </source>
</evidence>
<dbReference type="GO" id="GO:0016020">
    <property type="term" value="C:membrane"/>
    <property type="evidence" value="ECO:0007669"/>
    <property type="project" value="UniProtKB-ARBA"/>
</dbReference>
<dbReference type="GO" id="GO:0005737">
    <property type="term" value="C:cytoplasm"/>
    <property type="evidence" value="ECO:0007669"/>
    <property type="project" value="UniProtKB-SubCell"/>
</dbReference>
<feature type="compositionally biased region" description="Polar residues" evidence="5">
    <location>
        <begin position="368"/>
        <end position="377"/>
    </location>
</feature>
<dbReference type="Pfam" id="PF08736">
    <property type="entry name" value="FA"/>
    <property type="match status" value="1"/>
</dbReference>
<evidence type="ECO:0000256" key="2">
    <source>
        <dbReference type="ARBA" id="ARBA00004496"/>
    </source>
</evidence>
<dbReference type="CDD" id="cd14473">
    <property type="entry name" value="FERM_B-lobe"/>
    <property type="match status" value="1"/>
</dbReference>
<feature type="region of interest" description="Disordered" evidence="5">
    <location>
        <begin position="973"/>
        <end position="998"/>
    </location>
</feature>
<keyword evidence="3" id="KW-0963">Cytoplasm</keyword>
<sequence>MAILLDVVFAKLNLIETAYFGLRYLDAENQTHWLDVSTRLARQLKGSKDVYDMYFGVKFYAADPTKLVEEITRYQLFLQVKQDVLQGRLPVSFELASEIGAFIVQSELGDYDPRRHSNGYVSEFRLVANQTKELENRVTELHQQLKGMSPSAAELNYLEKVKWNDMYGVDLHPVLGEDSVEYFLGLTPSGIVVLRNKTTVAYYYWPRIAKVYFKGRYFMLRVCDKNNEVSTYGFETPRKSACRHLWRCCVEHHAFFRLVRVSPMQSQEGPAELFALGSRFRYSGRTEKQAVRDALEHGRPPPNFKRTPSRRQPRRLFEEITESKSLDISKQNPKSEIKTVSIPQPAQVFDSPYRSTCIVPTTLSIRHQPAYNNNNTHRAPDSPRSIKSAPWTRSQQKGLFGVTASPRSVRSATTRKNGSSIPSHRFRSSSVESQSSNDSRSCKKHRHKGRRTSDNESELSRSSHNSHRKHRRQRSKHRRNDSGSDNDSNRARSFSGHRKSSGSVDVLVDSNHQWHEVQRRQAELTGGSAVQQASVMKSSLATKHQNNDIDSHSHSSSHHRSRRHKKNRSPSDSRSRVWSSELAKHLQFDLVDTEGMTESQLREIPYTVVETNSSKRSNTNSVKVHKNTATKDRVDRIRGIYLPESNGNEPTINGSIRSASTVSSRDCDRNSSLVRMMSSLSMGDFISPSGSCLNPLDESGLRVSHEHTDSGLGADQDYAYSSERSSDSTKYGTNKSSGTSVTSGHHHKIIQPMMTHDSVSNRKKPPMHPNHQQNLRNSIVPVHSSNNRLYNNTVFHNNQYTFSLNRNGDGCYLDSRPMSSASSYGDGGRVSRGTKSDIGVPCRRQSSTKSFINSSIAHKSKIPSVKSDFLLSYLSNNRTHCTNSSAYHISGVSGSSAYSENYKTGDKCLYTSSSGKLEFSGPPSTNDKQRSRVNTSNFMSPSNTNVGPLLYLDSDHVNNRAQSNTQLFQAMQSNTSREVMPDSQTNIPSTAKSNNRSNSLELILTPIIQSSRRAQ</sequence>
<dbReference type="InterPro" id="IPR018979">
    <property type="entry name" value="FERM_N"/>
</dbReference>
<dbReference type="Pfam" id="PF09379">
    <property type="entry name" value="FERM_N"/>
    <property type="match status" value="1"/>
</dbReference>
<gene>
    <name evidence="7" type="primary">Epb41l4a</name>
    <name evidence="7" type="ORF">Bhyg_11342</name>
</gene>
<evidence type="ECO:0000256" key="4">
    <source>
        <dbReference type="ARBA" id="ARBA00022949"/>
    </source>
</evidence>
<dbReference type="PANTHER" id="PTHR23280">
    <property type="entry name" value="4.1 G PROTEIN"/>
    <property type="match status" value="1"/>
</dbReference>
<dbReference type="AlphaFoldDB" id="A0A9Q0MVD4"/>
<dbReference type="OrthoDB" id="6235974at2759"/>
<evidence type="ECO:0000313" key="7">
    <source>
        <dbReference type="EMBL" id="KAJ6638605.1"/>
    </source>
</evidence>
<dbReference type="InterPro" id="IPR011993">
    <property type="entry name" value="PH-like_dom_sf"/>
</dbReference>
<dbReference type="Pfam" id="PF09380">
    <property type="entry name" value="FERM_C"/>
    <property type="match status" value="1"/>
</dbReference>
<evidence type="ECO:0000259" key="6">
    <source>
        <dbReference type="PROSITE" id="PS50057"/>
    </source>
</evidence>
<dbReference type="InterPro" id="IPR014352">
    <property type="entry name" value="FERM/acyl-CoA-bd_prot_sf"/>
</dbReference>
<dbReference type="SUPFAM" id="SSF54236">
    <property type="entry name" value="Ubiquitin-like"/>
    <property type="match status" value="1"/>
</dbReference>
<dbReference type="FunFam" id="1.20.80.10:FF:000003">
    <property type="entry name" value="Tyrosine-protein phosphatase non-receptor type 4"/>
    <property type="match status" value="1"/>
</dbReference>
<dbReference type="SMART" id="SM01196">
    <property type="entry name" value="FERM_C"/>
    <property type="match status" value="1"/>
</dbReference>
<dbReference type="Pfam" id="PF00373">
    <property type="entry name" value="FERM_M"/>
    <property type="match status" value="1"/>
</dbReference>
<dbReference type="Proteomes" id="UP001151699">
    <property type="component" value="Chromosome X"/>
</dbReference>
<dbReference type="InterPro" id="IPR018980">
    <property type="entry name" value="FERM_PH-like_C"/>
</dbReference>
<feature type="region of interest" description="Disordered" evidence="5">
    <location>
        <begin position="916"/>
        <end position="940"/>
    </location>
</feature>
<feature type="region of interest" description="Disordered" evidence="5">
    <location>
        <begin position="822"/>
        <end position="842"/>
    </location>
</feature>
<dbReference type="EMBL" id="WJQU01000003">
    <property type="protein sequence ID" value="KAJ6638605.1"/>
    <property type="molecule type" value="Genomic_DNA"/>
</dbReference>
<dbReference type="PANTHER" id="PTHR23280:SF4">
    <property type="entry name" value="BAND 4.1-LIKE PROTEIN 4A"/>
    <property type="match status" value="1"/>
</dbReference>
<dbReference type="PROSITE" id="PS50057">
    <property type="entry name" value="FERM_3"/>
    <property type="match status" value="1"/>
</dbReference>
<feature type="region of interest" description="Disordered" evidence="5">
    <location>
        <begin position="292"/>
        <end position="314"/>
    </location>
</feature>
<accession>A0A9Q0MVD4</accession>
<feature type="compositionally biased region" description="Basic residues" evidence="5">
    <location>
        <begin position="464"/>
        <end position="479"/>
    </location>
</feature>
<dbReference type="GO" id="GO:0005856">
    <property type="term" value="C:cytoskeleton"/>
    <property type="evidence" value="ECO:0007669"/>
    <property type="project" value="TreeGrafter"/>
</dbReference>
<feature type="region of interest" description="Disordered" evidence="5">
    <location>
        <begin position="368"/>
        <end position="503"/>
    </location>
</feature>
<feature type="region of interest" description="Disordered" evidence="5">
    <location>
        <begin position="642"/>
        <end position="664"/>
    </location>
</feature>
<dbReference type="SMART" id="SM00295">
    <property type="entry name" value="B41"/>
    <property type="match status" value="1"/>
</dbReference>
<dbReference type="InterPro" id="IPR014847">
    <property type="entry name" value="FA"/>
</dbReference>
<dbReference type="CDD" id="cd13186">
    <property type="entry name" value="FERM_C_NBL4_NBL5"/>
    <property type="match status" value="1"/>
</dbReference>
<dbReference type="PRINTS" id="PR00935">
    <property type="entry name" value="BAND41"/>
</dbReference>
<dbReference type="GO" id="GO:0030182">
    <property type="term" value="P:neuron differentiation"/>
    <property type="evidence" value="ECO:0007669"/>
    <property type="project" value="UniProtKB-ARBA"/>
</dbReference>
<dbReference type="GO" id="GO:0009887">
    <property type="term" value="P:animal organ morphogenesis"/>
    <property type="evidence" value="ECO:0007669"/>
    <property type="project" value="UniProtKB-ARBA"/>
</dbReference>
<dbReference type="SUPFAM" id="SSF47031">
    <property type="entry name" value="Second domain of FERM"/>
    <property type="match status" value="1"/>
</dbReference>
<evidence type="ECO:0000313" key="8">
    <source>
        <dbReference type="Proteomes" id="UP001151699"/>
    </source>
</evidence>
<feature type="compositionally biased region" description="Basic residues" evidence="5">
    <location>
        <begin position="555"/>
        <end position="568"/>
    </location>
</feature>
<evidence type="ECO:0000256" key="1">
    <source>
        <dbReference type="ARBA" id="ARBA00004282"/>
    </source>
</evidence>
<feature type="compositionally biased region" description="Basic and acidic residues" evidence="5">
    <location>
        <begin position="451"/>
        <end position="461"/>
    </location>
</feature>
<feature type="compositionally biased region" description="Polar residues" evidence="5">
    <location>
        <begin position="922"/>
        <end position="940"/>
    </location>
</feature>
<dbReference type="Gene3D" id="3.10.20.90">
    <property type="entry name" value="Phosphatidylinositol 3-kinase Catalytic Subunit, Chain A, domain 1"/>
    <property type="match status" value="1"/>
</dbReference>
<feature type="region of interest" description="Disordered" evidence="5">
    <location>
        <begin position="703"/>
        <end position="749"/>
    </location>
</feature>
<comment type="caution">
    <text evidence="7">The sequence shown here is derived from an EMBL/GenBank/DDBJ whole genome shotgun (WGS) entry which is preliminary data.</text>
</comment>
<reference evidence="7" key="1">
    <citation type="submission" date="2022-07" db="EMBL/GenBank/DDBJ databases">
        <authorList>
            <person name="Trinca V."/>
            <person name="Uliana J.V.C."/>
            <person name="Torres T.T."/>
            <person name="Ward R.J."/>
            <person name="Monesi N."/>
        </authorList>
    </citation>
    <scope>NUCLEOTIDE SEQUENCE</scope>
    <source>
        <strain evidence="7">HSMRA1968</strain>
        <tissue evidence="7">Whole embryos</tissue>
    </source>
</reference>
<feature type="compositionally biased region" description="Polar residues" evidence="5">
    <location>
        <begin position="528"/>
        <end position="544"/>
    </location>
</feature>
<dbReference type="Gene3D" id="2.30.29.30">
    <property type="entry name" value="Pleckstrin-homology domain (PH domain)/Phosphotyrosine-binding domain (PTB)"/>
    <property type="match status" value="1"/>
</dbReference>
<dbReference type="SMART" id="SM01195">
    <property type="entry name" value="FA"/>
    <property type="match status" value="1"/>
</dbReference>
<dbReference type="InterPro" id="IPR019748">
    <property type="entry name" value="FERM_central"/>
</dbReference>
<dbReference type="InterPro" id="IPR035963">
    <property type="entry name" value="FERM_2"/>
</dbReference>
<keyword evidence="8" id="KW-1185">Reference proteome</keyword>
<dbReference type="FunFam" id="2.30.29.30:FF:000002">
    <property type="entry name" value="Band 4.1-like protein 5 isoform 1"/>
    <property type="match status" value="1"/>
</dbReference>
<dbReference type="GO" id="GO:0031032">
    <property type="term" value="P:actomyosin structure organization"/>
    <property type="evidence" value="ECO:0007669"/>
    <property type="project" value="TreeGrafter"/>
</dbReference>
<feature type="compositionally biased region" description="Polar residues" evidence="5">
    <location>
        <begin position="405"/>
        <end position="418"/>
    </location>
</feature>
<feature type="compositionally biased region" description="Low complexity" evidence="5">
    <location>
        <begin position="419"/>
        <end position="439"/>
    </location>
</feature>
<organism evidence="7 8">
    <name type="scientific">Pseudolycoriella hygida</name>
    <dbReference type="NCBI Taxonomy" id="35572"/>
    <lineage>
        <taxon>Eukaryota</taxon>
        <taxon>Metazoa</taxon>
        <taxon>Ecdysozoa</taxon>
        <taxon>Arthropoda</taxon>
        <taxon>Hexapoda</taxon>
        <taxon>Insecta</taxon>
        <taxon>Pterygota</taxon>
        <taxon>Neoptera</taxon>
        <taxon>Endopterygota</taxon>
        <taxon>Diptera</taxon>
        <taxon>Nematocera</taxon>
        <taxon>Sciaroidea</taxon>
        <taxon>Sciaridae</taxon>
        <taxon>Pseudolycoriella</taxon>
    </lineage>
</organism>
<feature type="domain" description="FERM" evidence="6">
    <location>
        <begin position="1"/>
        <end position="260"/>
    </location>
</feature>
<feature type="region of interest" description="Disordered" evidence="5">
    <location>
        <begin position="520"/>
        <end position="578"/>
    </location>
</feature>
<name>A0A9Q0MVD4_9DIPT</name>
<dbReference type="InterPro" id="IPR029071">
    <property type="entry name" value="Ubiquitin-like_domsf"/>
</dbReference>